<keyword evidence="4" id="KW-1185">Reference proteome</keyword>
<dbReference type="EMBL" id="CP045725">
    <property type="protein sequence ID" value="QGF24076.1"/>
    <property type="molecule type" value="Genomic_DNA"/>
</dbReference>
<gene>
    <name evidence="3" type="ORF">Rai3103_10725</name>
</gene>
<feature type="compositionally biased region" description="Low complexity" evidence="1">
    <location>
        <begin position="27"/>
        <end position="43"/>
    </location>
</feature>
<feature type="compositionally biased region" description="Polar residues" evidence="1">
    <location>
        <begin position="146"/>
        <end position="155"/>
    </location>
</feature>
<dbReference type="InterPro" id="IPR007060">
    <property type="entry name" value="FtsL/DivIC"/>
</dbReference>
<proteinExistence type="predicted"/>
<name>A0A5Q2FI96_9ACTN</name>
<feature type="region of interest" description="Disordered" evidence="1">
    <location>
        <begin position="170"/>
        <end position="232"/>
    </location>
</feature>
<organism evidence="3 4">
    <name type="scientific">Raineyella fluvialis</name>
    <dbReference type="NCBI Taxonomy" id="2662261"/>
    <lineage>
        <taxon>Bacteria</taxon>
        <taxon>Bacillati</taxon>
        <taxon>Actinomycetota</taxon>
        <taxon>Actinomycetes</taxon>
        <taxon>Propionibacteriales</taxon>
        <taxon>Propionibacteriaceae</taxon>
        <taxon>Raineyella</taxon>
    </lineage>
</organism>
<evidence type="ECO:0000256" key="1">
    <source>
        <dbReference type="SAM" id="MobiDB-lite"/>
    </source>
</evidence>
<feature type="compositionally biased region" description="Polar residues" evidence="1">
    <location>
        <begin position="212"/>
        <end position="224"/>
    </location>
</feature>
<feature type="region of interest" description="Disordered" evidence="1">
    <location>
        <begin position="1"/>
        <end position="43"/>
    </location>
</feature>
<feature type="transmembrane region" description="Helical" evidence="2">
    <location>
        <begin position="55"/>
        <end position="77"/>
    </location>
</feature>
<sequence>MEGVADQGHDRAGAGPDRGTPRDRTGSRSASVPVSADAADSSAARAVGPSAALRLVLLGTVVGVLLISAAVSLQIYFRQQHQMASLGAEVTQRQQAIDELHRQLSAWDDPAYVRQQARQRLGWVMPGETGYRVIGSDGKPLEGAQLDSQRSDQATPATDAWWMKMWGSTATADRPTPATDVPVGTSTASPSPSAASPSAPSSAVSNGAKASGSATPGSARTLTSVPEGGPTP</sequence>
<keyword evidence="2" id="KW-0812">Transmembrane</keyword>
<reference evidence="3 4" key="1">
    <citation type="submission" date="2019-10" db="EMBL/GenBank/DDBJ databases">
        <title>Genomic analysis of Raineyella sp. CBA3103.</title>
        <authorList>
            <person name="Roh S.W."/>
        </authorList>
    </citation>
    <scope>NUCLEOTIDE SEQUENCE [LARGE SCALE GENOMIC DNA]</scope>
    <source>
        <strain evidence="3 4">CBA3103</strain>
    </source>
</reference>
<dbReference type="Pfam" id="PF04977">
    <property type="entry name" value="DivIC"/>
    <property type="match status" value="1"/>
</dbReference>
<dbReference type="Proteomes" id="UP000386847">
    <property type="component" value="Chromosome"/>
</dbReference>
<keyword evidence="2" id="KW-0472">Membrane</keyword>
<protein>
    <recommendedName>
        <fullName evidence="5">Cell division protein FtsB</fullName>
    </recommendedName>
</protein>
<evidence type="ECO:0000256" key="2">
    <source>
        <dbReference type="SAM" id="Phobius"/>
    </source>
</evidence>
<dbReference type="KEGG" id="rain:Rai3103_10725"/>
<feature type="compositionally biased region" description="Low complexity" evidence="1">
    <location>
        <begin position="170"/>
        <end position="205"/>
    </location>
</feature>
<keyword evidence="2" id="KW-1133">Transmembrane helix</keyword>
<evidence type="ECO:0000313" key="3">
    <source>
        <dbReference type="EMBL" id="QGF24076.1"/>
    </source>
</evidence>
<evidence type="ECO:0000313" key="4">
    <source>
        <dbReference type="Proteomes" id="UP000386847"/>
    </source>
</evidence>
<dbReference type="AlphaFoldDB" id="A0A5Q2FI96"/>
<evidence type="ECO:0008006" key="5">
    <source>
        <dbReference type="Google" id="ProtNLM"/>
    </source>
</evidence>
<feature type="region of interest" description="Disordered" evidence="1">
    <location>
        <begin position="135"/>
        <end position="155"/>
    </location>
</feature>
<accession>A0A5Q2FI96</accession>